<proteinExistence type="predicted"/>
<dbReference type="OrthoDB" id="10343086at2759"/>
<protein>
    <submittedName>
        <fullName evidence="1">Uncharacterized protein</fullName>
    </submittedName>
</protein>
<comment type="caution">
    <text evidence="1">The sequence shown here is derived from an EMBL/GenBank/DDBJ whole genome shotgun (WGS) entry which is preliminary data.</text>
</comment>
<reference evidence="1" key="1">
    <citation type="submission" date="2021-01" db="EMBL/GenBank/DDBJ databases">
        <authorList>
            <consortium name="Genoscope - CEA"/>
            <person name="William W."/>
        </authorList>
    </citation>
    <scope>NUCLEOTIDE SEQUENCE</scope>
</reference>
<sequence length="414" mass="47868">MDILNMTQVYFQDLIMKLLALIVKMDFQKPQQFNSLGLLRIYLKFFFIQRDQIGAKHNQNLLYQSQQQQRLVIKVFLIGFTLTISCSNNKVYANQLRWFAIDDKRIEVLNNFNMVNPDDKTFSIQNPNALYGFITVTSIHYTGPIDFTLSMNSITPNSVTIGITKVAGKFSNLKQIGYQVVVGVEEAFINLGQKSPTGAFSSVILPIQQNRWFFIPLQGLNYNNVKNIRIKTIFTTTESTIQYTYGTWDESETPNRHSQVWVAYQFTNTYKALECFSIRTSRKHLQNLSIVPPIYFELVSLNAIYTASGNYNYIVNKSIMPLYMIIQITCPNGKKILADFNKCNSCSIQKSYSFTFNCFSQMNYIGFFPKFKQAFQQYNQLKINLQSSSLEIIQVLYDQKITEQTIVKVQIVDQ</sequence>
<evidence type="ECO:0000313" key="2">
    <source>
        <dbReference type="Proteomes" id="UP000689195"/>
    </source>
</evidence>
<dbReference type="AlphaFoldDB" id="A0A8S1W923"/>
<organism evidence="1 2">
    <name type="scientific">Paramecium pentaurelia</name>
    <dbReference type="NCBI Taxonomy" id="43138"/>
    <lineage>
        <taxon>Eukaryota</taxon>
        <taxon>Sar</taxon>
        <taxon>Alveolata</taxon>
        <taxon>Ciliophora</taxon>
        <taxon>Intramacronucleata</taxon>
        <taxon>Oligohymenophorea</taxon>
        <taxon>Peniculida</taxon>
        <taxon>Parameciidae</taxon>
        <taxon>Paramecium</taxon>
    </lineage>
</organism>
<evidence type="ECO:0000313" key="1">
    <source>
        <dbReference type="EMBL" id="CAD8185427.1"/>
    </source>
</evidence>
<gene>
    <name evidence="1" type="ORF">PPENT_87.1.T0850079</name>
</gene>
<accession>A0A8S1W923</accession>
<keyword evidence="2" id="KW-1185">Reference proteome</keyword>
<dbReference type="Proteomes" id="UP000689195">
    <property type="component" value="Unassembled WGS sequence"/>
</dbReference>
<dbReference type="EMBL" id="CAJJDO010000085">
    <property type="protein sequence ID" value="CAD8185427.1"/>
    <property type="molecule type" value="Genomic_DNA"/>
</dbReference>
<name>A0A8S1W923_9CILI</name>